<comment type="catalytic activity">
    <reaction evidence="5">
        <text>L-histidinol + 2 NAD(+) + H2O = L-histidine + 2 NADH + 3 H(+)</text>
        <dbReference type="Rhea" id="RHEA:20641"/>
        <dbReference type="ChEBI" id="CHEBI:15377"/>
        <dbReference type="ChEBI" id="CHEBI:15378"/>
        <dbReference type="ChEBI" id="CHEBI:57540"/>
        <dbReference type="ChEBI" id="CHEBI:57595"/>
        <dbReference type="ChEBI" id="CHEBI:57699"/>
        <dbReference type="ChEBI" id="CHEBI:57945"/>
        <dbReference type="EC" id="1.1.1.23"/>
    </reaction>
</comment>
<dbReference type="PRINTS" id="PR00083">
    <property type="entry name" value="HOLDHDRGNASE"/>
</dbReference>
<dbReference type="EC" id="1.1.1.23" evidence="5"/>
<reference evidence="8" key="1">
    <citation type="submission" date="2022-08" db="EMBL/GenBank/DDBJ databases">
        <authorList>
            <person name="Dzunkova M."/>
            <person name="La Clair J."/>
            <person name="Tyml T."/>
            <person name="Doud D."/>
            <person name="Schulz F."/>
            <person name="Piquer S."/>
            <person name="Porcel Sanchis D."/>
            <person name="Osborn A."/>
            <person name="Robinson D."/>
            <person name="Louie K.B."/>
            <person name="Bowen B.P."/>
            <person name="Bowers R."/>
            <person name="Lee J."/>
            <person name="Arnau Llombart V."/>
            <person name="Diaz Villanueva W."/>
            <person name="Gosliner T."/>
            <person name="Northen T."/>
            <person name="Cheng J.-F."/>
            <person name="Burkart M.D."/>
            <person name="Woyke T."/>
        </authorList>
    </citation>
    <scope>NUCLEOTIDE SEQUENCE</scope>
    <source>
        <strain evidence="8">Df01</strain>
    </source>
</reference>
<feature type="binding site" evidence="5">
    <location>
        <position position="261"/>
    </location>
    <ligand>
        <name>substrate</name>
    </ligand>
</feature>
<proteinExistence type="inferred from homology"/>
<evidence type="ECO:0000313" key="9">
    <source>
        <dbReference type="Proteomes" id="UP001168167"/>
    </source>
</evidence>
<sequence length="429" mass="44572">MIPQLRTSAPDFANSFAVLRRQLNDEDVSAVVANIIERVRADGDKALLELTVQYDRAPLESAKKLVVPAETLSQAHESLAPELQAALRAAAERIEEYHRRQLPQSWQYTDFNGNTCGERITPVARAAVYAPGGRAAYPSSVLMGVIPAKIAGVREITLLTPVADGAVPPITLAAAKIAGADKVFTLGGAQAVAAAALGTDTVPRADVIVGPGNAYVAEAKRQLCGIVGIDSLAGPSEVLIVCDDTANPEWVAADMLAQAEHDERAQCITVSPDAALLNQVAAALVRQLETAPRAAIARHSLVSRGALITAANIGECCQLANDIAAEHVQVMCADAPAVAANIHNAGGLFIGAYSCVPLGDYGAGPNHVLPTAQTARFASPLGVHHFIKRTGIFQATAAGARIPAADAVTLARAEGLFAHAEAAALRTKA</sequence>
<accession>A0ABT7QJQ5</accession>
<keyword evidence="5" id="KW-0368">Histidine biosynthesis</keyword>
<keyword evidence="5" id="KW-0520">NAD</keyword>
<dbReference type="PANTHER" id="PTHR21256">
    <property type="entry name" value="HISTIDINOL DEHYDROGENASE HDH"/>
    <property type="match status" value="1"/>
</dbReference>
<feature type="binding site" evidence="5">
    <location>
        <position position="419"/>
    </location>
    <ligand>
        <name>Zn(2+)</name>
        <dbReference type="ChEBI" id="CHEBI:29105"/>
    </ligand>
</feature>
<dbReference type="InterPro" id="IPR016161">
    <property type="entry name" value="Ald_DH/histidinol_DH"/>
</dbReference>
<feature type="binding site" evidence="5">
    <location>
        <position position="258"/>
    </location>
    <ligand>
        <name>Zn(2+)</name>
        <dbReference type="ChEBI" id="CHEBI:29105"/>
    </ligand>
</feature>
<feature type="binding site" evidence="5">
    <location>
        <position position="261"/>
    </location>
    <ligand>
        <name>Zn(2+)</name>
        <dbReference type="ChEBI" id="CHEBI:29105"/>
    </ligand>
</feature>
<keyword evidence="2 5" id="KW-0479">Metal-binding</keyword>
<dbReference type="Gene3D" id="1.20.5.1300">
    <property type="match status" value="1"/>
</dbReference>
<feature type="binding site" evidence="5">
    <location>
        <position position="327"/>
    </location>
    <ligand>
        <name>substrate</name>
    </ligand>
</feature>
<dbReference type="Gene3D" id="3.40.50.1980">
    <property type="entry name" value="Nitrogenase molybdenum iron protein domain"/>
    <property type="match status" value="2"/>
</dbReference>
<feature type="binding site" evidence="5">
    <location>
        <position position="213"/>
    </location>
    <ligand>
        <name>NAD(+)</name>
        <dbReference type="ChEBI" id="CHEBI:57540"/>
    </ligand>
</feature>
<dbReference type="NCBIfam" id="TIGR00069">
    <property type="entry name" value="hisD"/>
    <property type="match status" value="1"/>
</dbReference>
<feature type="binding site" evidence="5">
    <location>
        <position position="236"/>
    </location>
    <ligand>
        <name>substrate</name>
    </ligand>
</feature>
<comment type="caution">
    <text evidence="8">The sequence shown here is derived from an EMBL/GenBank/DDBJ whole genome shotgun (WGS) entry which is preliminary data.</text>
</comment>
<dbReference type="PROSITE" id="PS00611">
    <property type="entry name" value="HISOL_DEHYDROGENASE"/>
    <property type="match status" value="1"/>
</dbReference>
<evidence type="ECO:0000256" key="2">
    <source>
        <dbReference type="ARBA" id="ARBA00022723"/>
    </source>
</evidence>
<evidence type="ECO:0000256" key="7">
    <source>
        <dbReference type="RuleBase" id="RU004175"/>
    </source>
</evidence>
<feature type="binding site" evidence="5">
    <location>
        <position position="419"/>
    </location>
    <ligand>
        <name>substrate</name>
    </ligand>
</feature>
<reference evidence="8" key="2">
    <citation type="journal article" date="2023" name="Microbiome">
        <title>Synthase-selected sorting approach identifies a beta-lactone synthase in a nudibranch symbiotic bacterium.</title>
        <authorList>
            <person name="Dzunkova M."/>
            <person name="La Clair J.J."/>
            <person name="Tyml T."/>
            <person name="Doud D."/>
            <person name="Schulz F."/>
            <person name="Piquer-Esteban S."/>
            <person name="Porcel Sanchis D."/>
            <person name="Osborn A."/>
            <person name="Robinson D."/>
            <person name="Louie K.B."/>
            <person name="Bowen B.P."/>
            <person name="Bowers R.M."/>
            <person name="Lee J."/>
            <person name="Arnau V."/>
            <person name="Diaz-Villanueva W."/>
            <person name="Stepanauskas R."/>
            <person name="Gosliner T."/>
            <person name="Date S.V."/>
            <person name="Northen T.R."/>
            <person name="Cheng J.F."/>
            <person name="Burkart M.D."/>
            <person name="Woyke T."/>
        </authorList>
    </citation>
    <scope>NUCLEOTIDE SEQUENCE</scope>
    <source>
        <strain evidence="8">Df01</strain>
    </source>
</reference>
<keyword evidence="9" id="KW-1185">Reference proteome</keyword>
<dbReference type="InterPro" id="IPR012131">
    <property type="entry name" value="Hstdl_DH"/>
</dbReference>
<organism evidence="8 9">
    <name type="scientific">Candidatus Doriopsillibacter californiensis</name>
    <dbReference type="NCBI Taxonomy" id="2970740"/>
    <lineage>
        <taxon>Bacteria</taxon>
        <taxon>Pseudomonadati</taxon>
        <taxon>Pseudomonadota</taxon>
        <taxon>Gammaproteobacteria</taxon>
        <taxon>Candidatus Tethybacterales</taxon>
        <taxon>Candidatus Persebacteraceae</taxon>
        <taxon>Candidatus Doriopsillibacter</taxon>
    </lineage>
</organism>
<evidence type="ECO:0000256" key="3">
    <source>
        <dbReference type="ARBA" id="ARBA00022833"/>
    </source>
</evidence>
<dbReference type="Proteomes" id="UP001168167">
    <property type="component" value="Unassembled WGS sequence"/>
</dbReference>
<dbReference type="PANTHER" id="PTHR21256:SF2">
    <property type="entry name" value="HISTIDINE BIOSYNTHESIS TRIFUNCTIONAL PROTEIN"/>
    <property type="match status" value="1"/>
</dbReference>
<evidence type="ECO:0000313" key="8">
    <source>
        <dbReference type="EMBL" id="MDM5146946.1"/>
    </source>
</evidence>
<dbReference type="InterPro" id="IPR001692">
    <property type="entry name" value="Histidinol_DH_CS"/>
</dbReference>
<keyword evidence="3 5" id="KW-0862">Zinc</keyword>
<protein>
    <recommendedName>
        <fullName evidence="5">Histidinol dehydrogenase</fullName>
        <shortName evidence="5">HDH</shortName>
        <ecNumber evidence="5">1.1.1.23</ecNumber>
    </recommendedName>
</protein>
<feature type="active site" description="Proton acceptor" evidence="5">
    <location>
        <position position="327"/>
    </location>
</feature>
<name>A0ABT7QJQ5_9GAMM</name>
<evidence type="ECO:0000256" key="1">
    <source>
        <dbReference type="ARBA" id="ARBA00010178"/>
    </source>
</evidence>
<feature type="binding site" evidence="5">
    <location>
        <position position="190"/>
    </location>
    <ligand>
        <name>NAD(+)</name>
        <dbReference type="ChEBI" id="CHEBI:57540"/>
    </ligand>
</feature>
<comment type="similarity">
    <text evidence="1 5 6 7">Belongs to the histidinol dehydrogenase family.</text>
</comment>
<comment type="function">
    <text evidence="5">Catalyzes the sequential NAD-dependent oxidations of L-histidinol to L-histidinaldehyde and then to L-histidine.</text>
</comment>
<dbReference type="EMBL" id="JANQAO010000001">
    <property type="protein sequence ID" value="MDM5146946.1"/>
    <property type="molecule type" value="Genomic_DNA"/>
</dbReference>
<gene>
    <name evidence="5 8" type="primary">hisD</name>
    <name evidence="8" type="ORF">NQX30_00895</name>
</gene>
<evidence type="ECO:0000256" key="5">
    <source>
        <dbReference type="HAMAP-Rule" id="MF_01024"/>
    </source>
</evidence>
<feature type="binding site" evidence="5">
    <location>
        <position position="129"/>
    </location>
    <ligand>
        <name>NAD(+)</name>
        <dbReference type="ChEBI" id="CHEBI:57540"/>
    </ligand>
</feature>
<dbReference type="HAMAP" id="MF_01024">
    <property type="entry name" value="HisD"/>
    <property type="match status" value="1"/>
</dbReference>
<evidence type="ECO:0000256" key="4">
    <source>
        <dbReference type="ARBA" id="ARBA00023002"/>
    </source>
</evidence>
<dbReference type="CDD" id="cd06572">
    <property type="entry name" value="Histidinol_dh"/>
    <property type="match status" value="1"/>
</dbReference>
<dbReference type="GO" id="GO:0004399">
    <property type="term" value="F:histidinol dehydrogenase activity"/>
    <property type="evidence" value="ECO:0007669"/>
    <property type="project" value="UniProtKB-EC"/>
</dbReference>
<dbReference type="PIRSF" id="PIRSF000099">
    <property type="entry name" value="Histidinol_dh"/>
    <property type="match status" value="1"/>
</dbReference>
<comment type="pathway">
    <text evidence="5">Amino-acid biosynthesis; L-histidine biosynthesis; L-histidine from 5-phospho-alpha-D-ribose 1-diphosphate: step 9/9.</text>
</comment>
<feature type="binding site" evidence="5">
    <location>
        <position position="360"/>
    </location>
    <ligand>
        <name>Zn(2+)</name>
        <dbReference type="ChEBI" id="CHEBI:29105"/>
    </ligand>
</feature>
<feature type="binding site" evidence="5">
    <location>
        <position position="414"/>
    </location>
    <ligand>
        <name>substrate</name>
    </ligand>
</feature>
<feature type="binding site" evidence="5">
    <location>
        <position position="258"/>
    </location>
    <ligand>
        <name>substrate</name>
    </ligand>
</feature>
<feature type="binding site" evidence="5">
    <location>
        <position position="360"/>
    </location>
    <ligand>
        <name>substrate</name>
    </ligand>
</feature>
<keyword evidence="4 5" id="KW-0560">Oxidoreductase</keyword>
<dbReference type="Pfam" id="PF00815">
    <property type="entry name" value="Histidinol_dh"/>
    <property type="match status" value="1"/>
</dbReference>
<evidence type="ECO:0000256" key="6">
    <source>
        <dbReference type="PIRNR" id="PIRNR000099"/>
    </source>
</evidence>
<keyword evidence="5" id="KW-0028">Amino-acid biosynthesis</keyword>
<dbReference type="SUPFAM" id="SSF53720">
    <property type="entry name" value="ALDH-like"/>
    <property type="match status" value="1"/>
</dbReference>
<comment type="cofactor">
    <cofactor evidence="5">
        <name>Zn(2+)</name>
        <dbReference type="ChEBI" id="CHEBI:29105"/>
    </cofactor>
    <text evidence="5">Binds 1 zinc ion per subunit.</text>
</comment>
<dbReference type="InterPro" id="IPR022695">
    <property type="entry name" value="Histidinol_DH_monofunct"/>
</dbReference>
<feature type="active site" description="Proton acceptor" evidence="5">
    <location>
        <position position="326"/>
    </location>
</feature>